<dbReference type="PANTHER" id="PTHR13696:SF52">
    <property type="entry name" value="PARA FAMILY PROTEIN CT_582"/>
    <property type="match status" value="1"/>
</dbReference>
<dbReference type="Gene3D" id="3.40.50.300">
    <property type="entry name" value="P-loop containing nucleotide triphosphate hydrolases"/>
    <property type="match status" value="1"/>
</dbReference>
<dbReference type="CDD" id="cd02042">
    <property type="entry name" value="ParAB_family"/>
    <property type="match status" value="1"/>
</dbReference>
<dbReference type="OrthoDB" id="9777757at2"/>
<protein>
    <recommendedName>
        <fullName evidence="1">AAA domain-containing protein</fullName>
    </recommendedName>
</protein>
<feature type="domain" description="AAA" evidence="1">
    <location>
        <begin position="74"/>
        <end position="178"/>
    </location>
</feature>
<keyword evidence="3" id="KW-1185">Reference proteome</keyword>
<organism evidence="2 3">
    <name type="scientific">Mycobacterium nebraskense</name>
    <dbReference type="NCBI Taxonomy" id="244292"/>
    <lineage>
        <taxon>Bacteria</taxon>
        <taxon>Bacillati</taxon>
        <taxon>Actinomycetota</taxon>
        <taxon>Actinomycetes</taxon>
        <taxon>Mycobacteriales</taxon>
        <taxon>Mycobacteriaceae</taxon>
        <taxon>Mycobacterium</taxon>
    </lineage>
</organism>
<dbReference type="Pfam" id="PF13614">
    <property type="entry name" value="AAA_31"/>
    <property type="match status" value="1"/>
</dbReference>
<comment type="caution">
    <text evidence="2">The sequence shown here is derived from an EMBL/GenBank/DDBJ whole genome shotgun (WGS) entry which is preliminary data.</text>
</comment>
<sequence length="264" mass="29168">MPVFEGTYVRILLHRGRDTTTNATTVLIGENRWRTLNDAGSTLVSLFTDALRSEGEEPKFDLEATLQRNVSPVSEVRSVDLLPSSLDLIDVQDRLASMSSGRFYSNNPTDLLRRAVKPILDEYDYVLVDCPPNLGIVTLNGLRISDGYIVPTIPDVLSTYGIPQIQSRVKAFADNLGETIHELGIVITKYRAASTVHNTTIKRLEDDENLPAVFGTWVPEGNAIAASAEFSPTSTLRQKYAYQGGYEVFRALAKEFIAAVEEIA</sequence>
<proteinExistence type="predicted"/>
<dbReference type="InterPro" id="IPR027417">
    <property type="entry name" value="P-loop_NTPase"/>
</dbReference>
<dbReference type="InterPro" id="IPR050678">
    <property type="entry name" value="DNA_Partitioning_ATPase"/>
</dbReference>
<dbReference type="PANTHER" id="PTHR13696">
    <property type="entry name" value="P-LOOP CONTAINING NUCLEOSIDE TRIPHOSPHATE HYDROLASE"/>
    <property type="match status" value="1"/>
</dbReference>
<evidence type="ECO:0000313" key="3">
    <source>
        <dbReference type="Proteomes" id="UP000193781"/>
    </source>
</evidence>
<gene>
    <name evidence="2" type="ORF">AWC17_00080</name>
</gene>
<accession>A0A1X1ZKQ2</accession>
<reference evidence="2 3" key="1">
    <citation type="submission" date="2016-01" db="EMBL/GenBank/DDBJ databases">
        <title>The new phylogeny of the genus Mycobacterium.</title>
        <authorList>
            <person name="Tarcisio F."/>
            <person name="Conor M."/>
            <person name="Antonella G."/>
            <person name="Elisabetta G."/>
            <person name="Giulia F.S."/>
            <person name="Sara T."/>
            <person name="Anna F."/>
            <person name="Clotilde B."/>
            <person name="Roberto B."/>
            <person name="Veronica D.S."/>
            <person name="Fabio R."/>
            <person name="Monica P."/>
            <person name="Olivier J."/>
            <person name="Enrico T."/>
            <person name="Nicola S."/>
        </authorList>
    </citation>
    <scope>NUCLEOTIDE SEQUENCE [LARGE SCALE GENOMIC DNA]</scope>
    <source>
        <strain evidence="2 3">DSM 44803</strain>
    </source>
</reference>
<evidence type="ECO:0000313" key="2">
    <source>
        <dbReference type="EMBL" id="ORW23888.1"/>
    </source>
</evidence>
<dbReference type="Proteomes" id="UP000193781">
    <property type="component" value="Unassembled WGS sequence"/>
</dbReference>
<evidence type="ECO:0000259" key="1">
    <source>
        <dbReference type="Pfam" id="PF13614"/>
    </source>
</evidence>
<dbReference type="SUPFAM" id="SSF52540">
    <property type="entry name" value="P-loop containing nucleoside triphosphate hydrolases"/>
    <property type="match status" value="1"/>
</dbReference>
<dbReference type="AlphaFoldDB" id="A0A1X1ZKQ2"/>
<name>A0A1X1ZKQ2_9MYCO</name>
<dbReference type="EMBL" id="LQPH01000113">
    <property type="protein sequence ID" value="ORW23888.1"/>
    <property type="molecule type" value="Genomic_DNA"/>
</dbReference>
<dbReference type="InterPro" id="IPR025669">
    <property type="entry name" value="AAA_dom"/>
</dbReference>